<evidence type="ECO:0000313" key="2">
    <source>
        <dbReference type="Proteomes" id="UP001465976"/>
    </source>
</evidence>
<organism evidence="1 2">
    <name type="scientific">Marasmius crinis-equi</name>
    <dbReference type="NCBI Taxonomy" id="585013"/>
    <lineage>
        <taxon>Eukaryota</taxon>
        <taxon>Fungi</taxon>
        <taxon>Dikarya</taxon>
        <taxon>Basidiomycota</taxon>
        <taxon>Agaricomycotina</taxon>
        <taxon>Agaricomycetes</taxon>
        <taxon>Agaricomycetidae</taxon>
        <taxon>Agaricales</taxon>
        <taxon>Marasmiineae</taxon>
        <taxon>Marasmiaceae</taxon>
        <taxon>Marasmius</taxon>
    </lineage>
</organism>
<gene>
    <name evidence="1" type="ORF">V5O48_013097</name>
</gene>
<comment type="caution">
    <text evidence="1">The sequence shown here is derived from an EMBL/GenBank/DDBJ whole genome shotgun (WGS) entry which is preliminary data.</text>
</comment>
<protein>
    <submittedName>
        <fullName evidence="1">Uncharacterized protein</fullName>
    </submittedName>
</protein>
<keyword evidence="2" id="KW-1185">Reference proteome</keyword>
<accession>A0ABR3F100</accession>
<proteinExistence type="predicted"/>
<sequence length="250" mass="27729">MTQPNLSRYLFPAKVYPSYQLTICLCVEPIQEIFVFVGQKSKPKPSPEDIQEDNGCQGEEDVALETSEPNNRNSPLRLEEVLKYLYRIPFRNLVLGSDIKLKARKSGPGLCTQLCHSAWSVPVVANWTFDSGFFLALLGYSSIFRGSVDGAGLAEADPISTNETVSFWLRAQRYADFLGRLRSKSGFLKMLLVLGCWGFAAELVQIADCGGLSMPARKLISSLQNTCCYSERDDSAASEAERMSPESMQV</sequence>
<dbReference type="EMBL" id="JBAHYK010001241">
    <property type="protein sequence ID" value="KAL0568871.1"/>
    <property type="molecule type" value="Genomic_DNA"/>
</dbReference>
<name>A0ABR3F100_9AGAR</name>
<feature type="non-terminal residue" evidence="1">
    <location>
        <position position="250"/>
    </location>
</feature>
<evidence type="ECO:0000313" key="1">
    <source>
        <dbReference type="EMBL" id="KAL0568871.1"/>
    </source>
</evidence>
<reference evidence="1 2" key="1">
    <citation type="submission" date="2024-02" db="EMBL/GenBank/DDBJ databases">
        <title>A draft genome for the cacao thread blight pathogen Marasmius crinis-equi.</title>
        <authorList>
            <person name="Cohen S.P."/>
            <person name="Baruah I.K."/>
            <person name="Amoako-Attah I."/>
            <person name="Bukari Y."/>
            <person name="Meinhardt L.W."/>
            <person name="Bailey B.A."/>
        </authorList>
    </citation>
    <scope>NUCLEOTIDE SEQUENCE [LARGE SCALE GENOMIC DNA]</scope>
    <source>
        <strain evidence="1 2">GH-76</strain>
    </source>
</reference>
<dbReference type="Proteomes" id="UP001465976">
    <property type="component" value="Unassembled WGS sequence"/>
</dbReference>